<name>A0ABU5Q5D5_9BACT</name>
<comment type="caution">
    <text evidence="2">The sequence shown here is derived from an EMBL/GenBank/DDBJ whole genome shotgun (WGS) entry which is preliminary data.</text>
</comment>
<accession>A0ABU5Q5D5</accession>
<organism evidence="2 3">
    <name type="scientific">Arcicella rigui</name>
    <dbReference type="NCBI Taxonomy" id="797020"/>
    <lineage>
        <taxon>Bacteria</taxon>
        <taxon>Pseudomonadati</taxon>
        <taxon>Bacteroidota</taxon>
        <taxon>Cytophagia</taxon>
        <taxon>Cytophagales</taxon>
        <taxon>Flectobacillaceae</taxon>
        <taxon>Arcicella</taxon>
    </lineage>
</organism>
<evidence type="ECO:0000313" key="3">
    <source>
        <dbReference type="Proteomes" id="UP001302949"/>
    </source>
</evidence>
<dbReference type="InterPro" id="IPR007472">
    <property type="entry name" value="N-end_Aminoacyl_Trfase_C"/>
</dbReference>
<dbReference type="InterPro" id="IPR016181">
    <property type="entry name" value="Acyl_CoA_acyltransferase"/>
</dbReference>
<protein>
    <submittedName>
        <fullName evidence="2">Arginyl-tRNA--protein arginylyltransferase</fullName>
    </submittedName>
</protein>
<dbReference type="PANTHER" id="PTHR21367:SF1">
    <property type="entry name" value="ARGINYL-TRNA--PROTEIN TRANSFERASE 1"/>
    <property type="match status" value="1"/>
</dbReference>
<dbReference type="Proteomes" id="UP001302949">
    <property type="component" value="Unassembled WGS sequence"/>
</dbReference>
<dbReference type="PANTHER" id="PTHR21367">
    <property type="entry name" value="ARGININE-TRNA-PROTEIN TRANSFERASE 1"/>
    <property type="match status" value="1"/>
</dbReference>
<gene>
    <name evidence="2" type="ORF">VB248_01905</name>
</gene>
<dbReference type="SUPFAM" id="SSF55729">
    <property type="entry name" value="Acyl-CoA N-acyltransferases (Nat)"/>
    <property type="match status" value="1"/>
</dbReference>
<sequence>MLAKLNYPTALHPKELDNYLAHGWFRMGQTIFTTNFLRFSGVFYSAIWLRIDLDTFVPSKTQLKLEKLNAAFSVEIVPVKVTATHEELFLKYKNHISFEAAPSLEYLLYHDGKNDIYNTYQVNIYDQQKLIATGFFDLGENTSAGISCFYDPDYRKYSLGKYLMLLKMKYSKQQGLKYFYPGYFAPGYPLFDYKLDLAKSSLEYYELSSLSWQPFSKYAPEDIPLVIMKQKLYELSKILKEKNITHTFFEYEFFDADLFASLNGLDVLDFPVFLYCLDVDWGITKAIIVFDLRDQQYHFLLCNSLFSTLDSINVDNRYTTNILKVVQPLFASASPTHMARAAVNLLLESE</sequence>
<dbReference type="EMBL" id="JAYFUM010000001">
    <property type="protein sequence ID" value="MEA5137867.1"/>
    <property type="molecule type" value="Genomic_DNA"/>
</dbReference>
<evidence type="ECO:0000313" key="2">
    <source>
        <dbReference type="EMBL" id="MEA5137867.1"/>
    </source>
</evidence>
<evidence type="ECO:0000259" key="1">
    <source>
        <dbReference type="Pfam" id="PF04377"/>
    </source>
</evidence>
<keyword evidence="3" id="KW-1185">Reference proteome</keyword>
<dbReference type="RefSeq" id="WP_323295031.1">
    <property type="nucleotide sequence ID" value="NZ_JAYFUM010000001.1"/>
</dbReference>
<dbReference type="InterPro" id="IPR030700">
    <property type="entry name" value="N-end_Aminoacyl_Trfase"/>
</dbReference>
<feature type="domain" description="N-end rule aminoacyl transferase C-terminal" evidence="1">
    <location>
        <begin position="85"/>
        <end position="199"/>
    </location>
</feature>
<dbReference type="Pfam" id="PF04377">
    <property type="entry name" value="ATE_C"/>
    <property type="match status" value="1"/>
</dbReference>
<proteinExistence type="predicted"/>
<reference evidence="2 3" key="1">
    <citation type="submission" date="2023-12" db="EMBL/GenBank/DDBJ databases">
        <title>Novel species of the genus Arcicella isolated from rivers.</title>
        <authorList>
            <person name="Lu H."/>
        </authorList>
    </citation>
    <scope>NUCLEOTIDE SEQUENCE [LARGE SCALE GENOMIC DNA]</scope>
    <source>
        <strain evidence="2 3">KCTC 23307</strain>
    </source>
</reference>